<dbReference type="FunFam" id="1.10.286.20:FF:000001">
    <property type="entry name" value="Elongation factor Ts"/>
    <property type="match status" value="1"/>
</dbReference>
<protein>
    <recommendedName>
        <fullName evidence="2 6">Elongation factor Ts</fullName>
        <shortName evidence="6">EF-Ts</shortName>
    </recommendedName>
</protein>
<keyword evidence="4 6" id="KW-0648">Protein biosynthesis</keyword>
<organism evidence="10 11">
    <name type="scientific">Companilactobacillus ginsenosidimutans</name>
    <dbReference type="NCBI Taxonomy" id="1007676"/>
    <lineage>
        <taxon>Bacteria</taxon>
        <taxon>Bacillati</taxon>
        <taxon>Bacillota</taxon>
        <taxon>Bacilli</taxon>
        <taxon>Lactobacillales</taxon>
        <taxon>Lactobacillaceae</taxon>
        <taxon>Companilactobacillus</taxon>
    </lineage>
</organism>
<dbReference type="PROSITE" id="PS01127">
    <property type="entry name" value="EF_TS_2"/>
    <property type="match status" value="1"/>
</dbReference>
<dbReference type="InterPro" id="IPR036402">
    <property type="entry name" value="EF-Ts_dimer_sf"/>
</dbReference>
<dbReference type="HAMAP" id="MF_00050">
    <property type="entry name" value="EF_Ts"/>
    <property type="match status" value="1"/>
</dbReference>
<dbReference type="CDD" id="cd14275">
    <property type="entry name" value="UBA_EF-Ts"/>
    <property type="match status" value="1"/>
</dbReference>
<dbReference type="SUPFAM" id="SSF54713">
    <property type="entry name" value="Elongation factor Ts (EF-Ts), dimerisation domain"/>
    <property type="match status" value="2"/>
</dbReference>
<dbReference type="Gene3D" id="1.10.286.20">
    <property type="match status" value="1"/>
</dbReference>
<dbReference type="KEGG" id="lgn:ABM34_03260"/>
<evidence type="ECO:0000256" key="4">
    <source>
        <dbReference type="ARBA" id="ARBA00022917"/>
    </source>
</evidence>
<evidence type="ECO:0000256" key="2">
    <source>
        <dbReference type="ARBA" id="ARBA00016956"/>
    </source>
</evidence>
<dbReference type="OrthoDB" id="9808348at2"/>
<evidence type="ECO:0000256" key="5">
    <source>
        <dbReference type="ARBA" id="ARBA00025453"/>
    </source>
</evidence>
<evidence type="ECO:0000256" key="8">
    <source>
        <dbReference type="RuleBase" id="RU000643"/>
    </source>
</evidence>
<dbReference type="PANTHER" id="PTHR11741">
    <property type="entry name" value="ELONGATION FACTOR TS"/>
    <property type="match status" value="1"/>
</dbReference>
<dbReference type="GO" id="GO:0003746">
    <property type="term" value="F:translation elongation factor activity"/>
    <property type="evidence" value="ECO:0007669"/>
    <property type="project" value="UniProtKB-UniRule"/>
</dbReference>
<evidence type="ECO:0000256" key="6">
    <source>
        <dbReference type="HAMAP-Rule" id="MF_00050"/>
    </source>
</evidence>
<dbReference type="GO" id="GO:0005737">
    <property type="term" value="C:cytoplasm"/>
    <property type="evidence" value="ECO:0007669"/>
    <property type="project" value="UniProtKB-SubCell"/>
</dbReference>
<dbReference type="Pfam" id="PF00889">
    <property type="entry name" value="EF_TS"/>
    <property type="match status" value="1"/>
</dbReference>
<dbReference type="SUPFAM" id="SSF46934">
    <property type="entry name" value="UBA-like"/>
    <property type="match status" value="1"/>
</dbReference>
<dbReference type="PROSITE" id="PS01126">
    <property type="entry name" value="EF_TS_1"/>
    <property type="match status" value="1"/>
</dbReference>
<dbReference type="EMBL" id="CP012034">
    <property type="protein sequence ID" value="AKP66672.1"/>
    <property type="molecule type" value="Genomic_DNA"/>
</dbReference>
<dbReference type="InterPro" id="IPR014039">
    <property type="entry name" value="Transl_elong_EFTs/EF1B_dimer"/>
</dbReference>
<dbReference type="RefSeq" id="WP_048703323.1">
    <property type="nucleotide sequence ID" value="NZ_CP012034.1"/>
</dbReference>
<dbReference type="InterPro" id="IPR009060">
    <property type="entry name" value="UBA-like_sf"/>
</dbReference>
<dbReference type="InterPro" id="IPR001816">
    <property type="entry name" value="Transl_elong_EFTs/EF1B"/>
</dbReference>
<dbReference type="PANTHER" id="PTHR11741:SF0">
    <property type="entry name" value="ELONGATION FACTOR TS, MITOCHONDRIAL"/>
    <property type="match status" value="1"/>
</dbReference>
<comment type="similarity">
    <text evidence="1 6 7">Belongs to the EF-Ts family.</text>
</comment>
<reference evidence="11" key="1">
    <citation type="submission" date="2015-07" db="EMBL/GenBank/DDBJ databases">
        <title>Lactobacillus ginsenosidimutans/EMML 3141/ whole genome sequencing.</title>
        <authorList>
            <person name="Kim M.K."/>
            <person name="Im W.-T."/>
            <person name="Srinivasan S."/>
            <person name="Lee J.-J."/>
        </authorList>
    </citation>
    <scope>NUCLEOTIDE SEQUENCE [LARGE SCALE GENOMIC DNA]</scope>
    <source>
        <strain evidence="11">EMML 3041</strain>
    </source>
</reference>
<dbReference type="Gene3D" id="3.30.479.20">
    <property type="entry name" value="Elongation factor Ts, dimerisation domain"/>
    <property type="match status" value="2"/>
</dbReference>
<keyword evidence="3 6" id="KW-0251">Elongation factor</keyword>
<evidence type="ECO:0000259" key="9">
    <source>
        <dbReference type="Pfam" id="PF00889"/>
    </source>
</evidence>
<gene>
    <name evidence="6" type="primary">tsf</name>
    <name evidence="10" type="ORF">ABM34_03260</name>
</gene>
<keyword evidence="11" id="KW-1185">Reference proteome</keyword>
<dbReference type="Gene3D" id="1.10.8.10">
    <property type="entry name" value="DNA helicase RuvA subunit, C-terminal domain"/>
    <property type="match status" value="1"/>
</dbReference>
<keyword evidence="6" id="KW-0963">Cytoplasm</keyword>
<evidence type="ECO:0000313" key="11">
    <source>
        <dbReference type="Proteomes" id="UP000036106"/>
    </source>
</evidence>
<dbReference type="STRING" id="1007676.ABM34_03260"/>
<feature type="region of interest" description="Involved in Mg(2+) ion dislocation from EF-Tu" evidence="6">
    <location>
        <begin position="81"/>
        <end position="84"/>
    </location>
</feature>
<evidence type="ECO:0000256" key="1">
    <source>
        <dbReference type="ARBA" id="ARBA00005532"/>
    </source>
</evidence>
<dbReference type="AlphaFoldDB" id="A0A0H4QFE3"/>
<comment type="function">
    <text evidence="5 6 7">Associates with the EF-Tu.GDP complex and induces the exchange of GDP to GTP. It remains bound to the aminoacyl-tRNA.EF-Tu.GTP complex up to the GTP hydrolysis stage on the ribosome.</text>
</comment>
<accession>A0A0H4QFE3</accession>
<comment type="subcellular location">
    <subcellularLocation>
        <location evidence="6 8">Cytoplasm</location>
    </subcellularLocation>
</comment>
<evidence type="ECO:0000256" key="3">
    <source>
        <dbReference type="ARBA" id="ARBA00022768"/>
    </source>
</evidence>
<dbReference type="NCBIfam" id="TIGR00116">
    <property type="entry name" value="tsf"/>
    <property type="match status" value="1"/>
</dbReference>
<evidence type="ECO:0000256" key="7">
    <source>
        <dbReference type="RuleBase" id="RU000642"/>
    </source>
</evidence>
<evidence type="ECO:0000313" key="10">
    <source>
        <dbReference type="EMBL" id="AKP66672.1"/>
    </source>
</evidence>
<dbReference type="InterPro" id="IPR018101">
    <property type="entry name" value="Transl_elong_Ts_CS"/>
</dbReference>
<dbReference type="FunFam" id="1.10.8.10:FF:000001">
    <property type="entry name" value="Elongation factor Ts"/>
    <property type="match status" value="1"/>
</dbReference>
<name>A0A0H4QFE3_9LACO</name>
<proteinExistence type="inferred from homology"/>
<dbReference type="Proteomes" id="UP000036106">
    <property type="component" value="Chromosome"/>
</dbReference>
<feature type="domain" description="Translation elongation factor EFTs/EF1B dimerisation" evidence="9">
    <location>
        <begin position="72"/>
        <end position="274"/>
    </location>
</feature>
<sequence>MAAKITAAQVKELRDKTSVGMMDAKKALVSTDGDMQKAIDELREKGIAKAAKKGDRIAAEGLAHIEISGNKAAVIEVNSETDFVSSNDKFKNLVNEIGKAIVENEPKNMDEALALKVSEGTINDAVTGLTAVIGEKITLRRFKVLDKTDSQVFGSYLHNGGLIAAVTILEGSDEEAAKDVAMHVAAVNPSYIDRDSVPSDVLEHEKKIFTEETKAEGKPEKIIPRIVEGRVNKFLSEISLADQEFVKDSDMTVQQFVESKNSKLVDYVRYEVGEGIEKPKEDFAEEVKNQMK</sequence>
<dbReference type="PATRIC" id="fig|1007676.4.peg.674"/>